<dbReference type="InterPro" id="IPR009734">
    <property type="entry name" value="Myoviridae_GpU"/>
</dbReference>
<evidence type="ECO:0000313" key="2">
    <source>
        <dbReference type="Proteomes" id="UP000295510"/>
    </source>
</evidence>
<dbReference type="Pfam" id="PF06995">
    <property type="entry name" value="Phage_P2_GpU"/>
    <property type="match status" value="1"/>
</dbReference>
<dbReference type="Proteomes" id="UP000295510">
    <property type="component" value="Unassembled WGS sequence"/>
</dbReference>
<name>A0A4V3D5Q8_9BURK</name>
<comment type="caution">
    <text evidence="1">The sequence shown here is derived from an EMBL/GenBank/DDBJ whole genome shotgun (WGS) entry which is preliminary data.</text>
</comment>
<protein>
    <submittedName>
        <fullName evidence="1">Phage protein U</fullName>
    </submittedName>
</protein>
<dbReference type="AlphaFoldDB" id="A0A4V3D5Q8"/>
<keyword evidence="2" id="KW-1185">Reference proteome</keyword>
<dbReference type="EMBL" id="SNYL01000014">
    <property type="protein sequence ID" value="TDQ40957.1"/>
    <property type="molecule type" value="Genomic_DNA"/>
</dbReference>
<sequence length="300" mass="30333">MSLYAVLGETELEVIQWLDGFEAKFAAEWPEQGLIGRKSLIQHTGFKPDEVRIDVLLHAQWCDPGAELGRLKARLDAAEPMAFVLGTGEYRGVFVLTDIETTTRQTDGAGALMALEARLTLKECVGDPAEPNPPAVLLPGWQAPVADGVDVVDAPIATVFADSPVGDLAETVSAAVAGASRVAEVAGQVASLASLARVAPASALALAPSVAASISGAADALPVGALSGVARLADAASAAQAAVSQLQAAASVLDGAGPVDILLRAQSAASGAQYALRALEGGRQALSSLAADIAIRSAVA</sequence>
<reference evidence="1 2" key="1">
    <citation type="submission" date="2019-03" db="EMBL/GenBank/DDBJ databases">
        <title>Genomic Encyclopedia of Type Strains, Phase IV (KMG-IV): sequencing the most valuable type-strain genomes for metagenomic binning, comparative biology and taxonomic classification.</title>
        <authorList>
            <person name="Goeker M."/>
        </authorList>
    </citation>
    <scope>NUCLEOTIDE SEQUENCE [LARGE SCALE GENOMIC DNA]</scope>
    <source>
        <strain evidence="1 2">DSM 19605</strain>
    </source>
</reference>
<dbReference type="RefSeq" id="WP_133598602.1">
    <property type="nucleotide sequence ID" value="NZ_SNYL01000014.1"/>
</dbReference>
<gene>
    <name evidence="1" type="ORF">DFR43_11442</name>
</gene>
<organism evidence="1 2">
    <name type="scientific">Tepidicella xavieri</name>
    <dbReference type="NCBI Taxonomy" id="360241"/>
    <lineage>
        <taxon>Bacteria</taxon>
        <taxon>Pseudomonadati</taxon>
        <taxon>Pseudomonadota</taxon>
        <taxon>Betaproteobacteria</taxon>
        <taxon>Burkholderiales</taxon>
        <taxon>Tepidicella</taxon>
    </lineage>
</organism>
<dbReference type="OrthoDB" id="9032474at2"/>
<evidence type="ECO:0000313" key="1">
    <source>
        <dbReference type="EMBL" id="TDQ40957.1"/>
    </source>
</evidence>
<accession>A0A4V3D5Q8</accession>
<proteinExistence type="predicted"/>